<evidence type="ECO:0000313" key="2">
    <source>
        <dbReference type="EMBL" id="KDR78800.1"/>
    </source>
</evidence>
<feature type="transmembrane region" description="Helical" evidence="1">
    <location>
        <begin position="22"/>
        <end position="40"/>
    </location>
</feature>
<name>A0A067T6H3_GALM3</name>
<keyword evidence="1" id="KW-0472">Membrane</keyword>
<dbReference type="Proteomes" id="UP000027222">
    <property type="component" value="Unassembled WGS sequence"/>
</dbReference>
<keyword evidence="3" id="KW-1185">Reference proteome</keyword>
<proteinExistence type="predicted"/>
<dbReference type="AlphaFoldDB" id="A0A067T6H3"/>
<keyword evidence="1" id="KW-0812">Transmembrane</keyword>
<accession>A0A067T6H3</accession>
<dbReference type="EMBL" id="KL142374">
    <property type="protein sequence ID" value="KDR78800.1"/>
    <property type="molecule type" value="Genomic_DNA"/>
</dbReference>
<sequence length="79" mass="8999">MHILNDQTIVELGRSDRPPLHWAWPMLCMLATSGASSTANKITFRKRQRRDNNCPSSIDNYHHTASLHFALLHPTASNF</sequence>
<dbReference type="HOGENOM" id="CLU_2606223_0_0_1"/>
<keyword evidence="1" id="KW-1133">Transmembrane helix</keyword>
<evidence type="ECO:0000313" key="3">
    <source>
        <dbReference type="Proteomes" id="UP000027222"/>
    </source>
</evidence>
<organism evidence="2 3">
    <name type="scientific">Galerina marginata (strain CBS 339.88)</name>
    <dbReference type="NCBI Taxonomy" id="685588"/>
    <lineage>
        <taxon>Eukaryota</taxon>
        <taxon>Fungi</taxon>
        <taxon>Dikarya</taxon>
        <taxon>Basidiomycota</taxon>
        <taxon>Agaricomycotina</taxon>
        <taxon>Agaricomycetes</taxon>
        <taxon>Agaricomycetidae</taxon>
        <taxon>Agaricales</taxon>
        <taxon>Agaricineae</taxon>
        <taxon>Strophariaceae</taxon>
        <taxon>Galerina</taxon>
    </lineage>
</organism>
<protein>
    <submittedName>
        <fullName evidence="2">Uncharacterized protein</fullName>
    </submittedName>
</protein>
<gene>
    <name evidence="2" type="ORF">GALMADRAFT_1270415</name>
</gene>
<evidence type="ECO:0000256" key="1">
    <source>
        <dbReference type="SAM" id="Phobius"/>
    </source>
</evidence>
<reference evidence="3" key="1">
    <citation type="journal article" date="2014" name="Proc. Natl. Acad. Sci. U.S.A.">
        <title>Extensive sampling of basidiomycete genomes demonstrates inadequacy of the white-rot/brown-rot paradigm for wood decay fungi.</title>
        <authorList>
            <person name="Riley R."/>
            <person name="Salamov A.A."/>
            <person name="Brown D.W."/>
            <person name="Nagy L.G."/>
            <person name="Floudas D."/>
            <person name="Held B.W."/>
            <person name="Levasseur A."/>
            <person name="Lombard V."/>
            <person name="Morin E."/>
            <person name="Otillar R."/>
            <person name="Lindquist E.A."/>
            <person name="Sun H."/>
            <person name="LaButti K.M."/>
            <person name="Schmutz J."/>
            <person name="Jabbour D."/>
            <person name="Luo H."/>
            <person name="Baker S.E."/>
            <person name="Pisabarro A.G."/>
            <person name="Walton J.D."/>
            <person name="Blanchette R.A."/>
            <person name="Henrissat B."/>
            <person name="Martin F."/>
            <person name="Cullen D."/>
            <person name="Hibbett D.S."/>
            <person name="Grigoriev I.V."/>
        </authorList>
    </citation>
    <scope>NUCLEOTIDE SEQUENCE [LARGE SCALE GENOMIC DNA]</scope>
    <source>
        <strain evidence="3">CBS 339.88</strain>
    </source>
</reference>